<comment type="caution">
    <text evidence="2">The sequence shown here is derived from an EMBL/GenBank/DDBJ whole genome shotgun (WGS) entry which is preliminary data.</text>
</comment>
<dbReference type="EMBL" id="JAGMVJ010000004">
    <property type="protein sequence ID" value="KAH7091585.1"/>
    <property type="molecule type" value="Genomic_DNA"/>
</dbReference>
<dbReference type="Proteomes" id="UP000813461">
    <property type="component" value="Unassembled WGS sequence"/>
</dbReference>
<evidence type="ECO:0000313" key="2">
    <source>
        <dbReference type="EMBL" id="KAH7091585.1"/>
    </source>
</evidence>
<evidence type="ECO:0000256" key="1">
    <source>
        <dbReference type="SAM" id="Phobius"/>
    </source>
</evidence>
<protein>
    <recommendedName>
        <fullName evidence="4">RING-type domain-containing protein</fullName>
    </recommendedName>
</protein>
<sequence length="237" mass="26022">MPHLSILERLCLPDLDPVVDAFPTPTKTDPKRCIICLGDFDFDFNFTTPTPPQSESKSTLANLNSSTITTTNLHNNAKDADDTSTTIRLHPCTHLIHATCLQAWLSSAYGSCSIPACIQCTVPLTTQPENALTTLLRQGIRSETGVKARRAIELGLQVTLFWTLIVVCGMFVVGRMGVRWVWGKIERGVERVREGLRVVRAGVKRVGRVVGGAKGDIKKKNNGKCREGIEGYGFVQD</sequence>
<evidence type="ECO:0000313" key="3">
    <source>
        <dbReference type="Proteomes" id="UP000813461"/>
    </source>
</evidence>
<feature type="transmembrane region" description="Helical" evidence="1">
    <location>
        <begin position="154"/>
        <end position="174"/>
    </location>
</feature>
<proteinExistence type="predicted"/>
<dbReference type="OrthoDB" id="8062037at2759"/>
<name>A0A8K0RBW7_9PLEO</name>
<dbReference type="AlphaFoldDB" id="A0A8K0RBW7"/>
<keyword evidence="1" id="KW-1133">Transmembrane helix</keyword>
<keyword evidence="1" id="KW-0472">Membrane</keyword>
<organism evidence="2 3">
    <name type="scientific">Paraphoma chrysanthemicola</name>
    <dbReference type="NCBI Taxonomy" id="798071"/>
    <lineage>
        <taxon>Eukaryota</taxon>
        <taxon>Fungi</taxon>
        <taxon>Dikarya</taxon>
        <taxon>Ascomycota</taxon>
        <taxon>Pezizomycotina</taxon>
        <taxon>Dothideomycetes</taxon>
        <taxon>Pleosporomycetidae</taxon>
        <taxon>Pleosporales</taxon>
        <taxon>Pleosporineae</taxon>
        <taxon>Phaeosphaeriaceae</taxon>
        <taxon>Paraphoma</taxon>
    </lineage>
</organism>
<gene>
    <name evidence="2" type="ORF">FB567DRAFT_617251</name>
</gene>
<dbReference type="Gene3D" id="3.30.40.10">
    <property type="entry name" value="Zinc/RING finger domain, C3HC4 (zinc finger)"/>
    <property type="match status" value="1"/>
</dbReference>
<accession>A0A8K0RBW7</accession>
<reference evidence="2" key="1">
    <citation type="journal article" date="2021" name="Nat. Commun.">
        <title>Genetic determinants of endophytism in the Arabidopsis root mycobiome.</title>
        <authorList>
            <person name="Mesny F."/>
            <person name="Miyauchi S."/>
            <person name="Thiergart T."/>
            <person name="Pickel B."/>
            <person name="Atanasova L."/>
            <person name="Karlsson M."/>
            <person name="Huettel B."/>
            <person name="Barry K.W."/>
            <person name="Haridas S."/>
            <person name="Chen C."/>
            <person name="Bauer D."/>
            <person name="Andreopoulos W."/>
            <person name="Pangilinan J."/>
            <person name="LaButti K."/>
            <person name="Riley R."/>
            <person name="Lipzen A."/>
            <person name="Clum A."/>
            <person name="Drula E."/>
            <person name="Henrissat B."/>
            <person name="Kohler A."/>
            <person name="Grigoriev I.V."/>
            <person name="Martin F.M."/>
            <person name="Hacquard S."/>
        </authorList>
    </citation>
    <scope>NUCLEOTIDE SEQUENCE</scope>
    <source>
        <strain evidence="2">MPI-SDFR-AT-0120</strain>
    </source>
</reference>
<evidence type="ECO:0008006" key="4">
    <source>
        <dbReference type="Google" id="ProtNLM"/>
    </source>
</evidence>
<dbReference type="InterPro" id="IPR013083">
    <property type="entry name" value="Znf_RING/FYVE/PHD"/>
</dbReference>
<dbReference type="CDD" id="cd16448">
    <property type="entry name" value="RING-H2"/>
    <property type="match status" value="1"/>
</dbReference>
<keyword evidence="1" id="KW-0812">Transmembrane</keyword>
<keyword evidence="3" id="KW-1185">Reference proteome</keyword>